<sequence>MLKYTLCLIRQGSKILLLNREHPAWMGCWNGIGGKIEKEEQPRSSMLREIQEETQIESPELSFKGLITWTTVEGAGFGGLYLYAAEIPDEYEYVTPIKTEEGILDWKEISWIMHPDNQGVASNVPSCLEKVLYESSCYNHHSIFSDKIMVTQISTKIDPRIEADEAMRTDYLNQYLQKYIEAGFAIK</sequence>
<dbReference type="RefSeq" id="WP_139600093.1">
    <property type="nucleotide sequence ID" value="NZ_VDCQ01000001.1"/>
</dbReference>
<accession>A0A5C4THH6</accession>
<dbReference type="OrthoDB" id="9804563at2"/>
<dbReference type="PROSITE" id="PS51462">
    <property type="entry name" value="NUDIX"/>
    <property type="match status" value="1"/>
</dbReference>
<protein>
    <submittedName>
        <fullName evidence="2">8-oxo-dGTP diphosphatase</fullName>
    </submittedName>
</protein>
<gene>
    <name evidence="2" type="ORF">FE784_00165</name>
</gene>
<dbReference type="AlphaFoldDB" id="A0A5C4THH6"/>
<organism evidence="2 3">
    <name type="scientific">Paenibacillus hemerocallicola</name>
    <dbReference type="NCBI Taxonomy" id="1172614"/>
    <lineage>
        <taxon>Bacteria</taxon>
        <taxon>Bacillati</taxon>
        <taxon>Bacillota</taxon>
        <taxon>Bacilli</taxon>
        <taxon>Bacillales</taxon>
        <taxon>Paenibacillaceae</taxon>
        <taxon>Paenibacillus</taxon>
    </lineage>
</organism>
<dbReference type="PANTHER" id="PTHR43222">
    <property type="entry name" value="NUDIX HYDROLASE 23"/>
    <property type="match status" value="1"/>
</dbReference>
<dbReference type="InterPro" id="IPR000086">
    <property type="entry name" value="NUDIX_hydrolase_dom"/>
</dbReference>
<reference evidence="2 3" key="1">
    <citation type="submission" date="2019-05" db="EMBL/GenBank/DDBJ databases">
        <title>We sequenced the genome of Paenibacillus hemerocallicola KCTC 33185 for further insight into its adaptation and study the phylogeny of Paenibacillus.</title>
        <authorList>
            <person name="Narsing Rao M.P."/>
        </authorList>
    </citation>
    <scope>NUCLEOTIDE SEQUENCE [LARGE SCALE GENOMIC DNA]</scope>
    <source>
        <strain evidence="2 3">KCTC 33185</strain>
    </source>
</reference>
<evidence type="ECO:0000313" key="2">
    <source>
        <dbReference type="EMBL" id="TNJ68116.1"/>
    </source>
</evidence>
<dbReference type="Gene3D" id="3.90.79.10">
    <property type="entry name" value="Nucleoside Triphosphate Pyrophosphohydrolase"/>
    <property type="match status" value="1"/>
</dbReference>
<name>A0A5C4THH6_9BACL</name>
<dbReference type="InterPro" id="IPR015797">
    <property type="entry name" value="NUDIX_hydrolase-like_dom_sf"/>
</dbReference>
<feature type="domain" description="Nudix hydrolase" evidence="1">
    <location>
        <begin position="1"/>
        <end position="133"/>
    </location>
</feature>
<dbReference type="EMBL" id="VDCQ01000001">
    <property type="protein sequence ID" value="TNJ68116.1"/>
    <property type="molecule type" value="Genomic_DNA"/>
</dbReference>
<comment type="caution">
    <text evidence="2">The sequence shown here is derived from an EMBL/GenBank/DDBJ whole genome shotgun (WGS) entry which is preliminary data.</text>
</comment>
<dbReference type="CDD" id="cd18886">
    <property type="entry name" value="NUDIX_MutT_Nudt1"/>
    <property type="match status" value="1"/>
</dbReference>
<dbReference type="PANTHER" id="PTHR43222:SF2">
    <property type="entry name" value="NUDIX HYDROLASE 23, CHLOROPLASTIC"/>
    <property type="match status" value="1"/>
</dbReference>
<dbReference type="Pfam" id="PF00293">
    <property type="entry name" value="NUDIX"/>
    <property type="match status" value="1"/>
</dbReference>
<evidence type="ECO:0000313" key="3">
    <source>
        <dbReference type="Proteomes" id="UP000307943"/>
    </source>
</evidence>
<evidence type="ECO:0000259" key="1">
    <source>
        <dbReference type="PROSITE" id="PS51462"/>
    </source>
</evidence>
<dbReference type="SUPFAM" id="SSF55811">
    <property type="entry name" value="Nudix"/>
    <property type="match status" value="1"/>
</dbReference>
<proteinExistence type="predicted"/>
<keyword evidence="3" id="KW-1185">Reference proteome</keyword>
<dbReference type="Proteomes" id="UP000307943">
    <property type="component" value="Unassembled WGS sequence"/>
</dbReference>